<proteinExistence type="predicted"/>
<dbReference type="GO" id="GO:0005634">
    <property type="term" value="C:nucleus"/>
    <property type="evidence" value="ECO:0007669"/>
    <property type="project" value="TreeGrafter"/>
</dbReference>
<organism evidence="4 5">
    <name type="scientific">Elysia marginata</name>
    <dbReference type="NCBI Taxonomy" id="1093978"/>
    <lineage>
        <taxon>Eukaryota</taxon>
        <taxon>Metazoa</taxon>
        <taxon>Spiralia</taxon>
        <taxon>Lophotrochozoa</taxon>
        <taxon>Mollusca</taxon>
        <taxon>Gastropoda</taxon>
        <taxon>Heterobranchia</taxon>
        <taxon>Euthyneura</taxon>
        <taxon>Panpulmonata</taxon>
        <taxon>Sacoglossa</taxon>
        <taxon>Placobranchoidea</taxon>
        <taxon>Plakobranchidae</taxon>
        <taxon>Elysia</taxon>
    </lineage>
</organism>
<feature type="region of interest" description="Disordered" evidence="3">
    <location>
        <begin position="83"/>
        <end position="122"/>
    </location>
</feature>
<evidence type="ECO:0000313" key="5">
    <source>
        <dbReference type="Proteomes" id="UP000762676"/>
    </source>
</evidence>
<comment type="caution">
    <text evidence="4">The sequence shown here is derived from an EMBL/GenBank/DDBJ whole genome shotgun (WGS) entry which is preliminary data.</text>
</comment>
<dbReference type="GO" id="GO:0035861">
    <property type="term" value="C:site of double-strand break"/>
    <property type="evidence" value="ECO:0007669"/>
    <property type="project" value="TreeGrafter"/>
</dbReference>
<keyword evidence="5" id="KW-1185">Reference proteome</keyword>
<name>A0AAV4G6N8_9GAST</name>
<evidence type="ECO:0000256" key="1">
    <source>
        <dbReference type="ARBA" id="ARBA00022574"/>
    </source>
</evidence>
<accession>A0AAV4G6N8</accession>
<reference evidence="4 5" key="1">
    <citation type="journal article" date="2021" name="Elife">
        <title>Chloroplast acquisition without the gene transfer in kleptoplastic sea slugs, Plakobranchus ocellatus.</title>
        <authorList>
            <person name="Maeda T."/>
            <person name="Takahashi S."/>
            <person name="Yoshida T."/>
            <person name="Shimamura S."/>
            <person name="Takaki Y."/>
            <person name="Nagai Y."/>
            <person name="Toyoda A."/>
            <person name="Suzuki Y."/>
            <person name="Arimoto A."/>
            <person name="Ishii H."/>
            <person name="Satoh N."/>
            <person name="Nishiyama T."/>
            <person name="Hasebe M."/>
            <person name="Maruyama T."/>
            <person name="Minagawa J."/>
            <person name="Obokata J."/>
            <person name="Shigenobu S."/>
        </authorList>
    </citation>
    <scope>NUCLEOTIDE SEQUENCE [LARGE SCALE GENOMIC DNA]</scope>
</reference>
<dbReference type="PANTHER" id="PTHR16017">
    <property type="entry name" value="GASTRULATION DEFECTIVE PROTEIN 1-RELATED"/>
    <property type="match status" value="1"/>
</dbReference>
<dbReference type="AlphaFoldDB" id="A0AAV4G6N8"/>
<evidence type="ECO:0000256" key="3">
    <source>
        <dbReference type="SAM" id="MobiDB-lite"/>
    </source>
</evidence>
<dbReference type="PANTHER" id="PTHR16017:SF0">
    <property type="entry name" value="WD REPEAT-CONTAINING PROTEIN 70"/>
    <property type="match status" value="1"/>
</dbReference>
<protein>
    <submittedName>
        <fullName evidence="4">WD repeat-containing protein 70</fullName>
    </submittedName>
</protein>
<dbReference type="InterPro" id="IPR051858">
    <property type="entry name" value="WD_repeat_GAD-1"/>
</dbReference>
<sequence length="122" mass="13765">MFRHGRPTSTKKFEELIRKDSVKSYRPDLPIAGPGTGGRVGTKGATLSQYVAQQIVSRKPDPYEKDPRSAILRHAKDAAENPYWIDPAYKKTQPQTVFGNPDEDKKEEDDDPGPIWKKKKLG</sequence>
<keyword evidence="2" id="KW-0677">Repeat</keyword>
<keyword evidence="1" id="KW-0853">WD repeat</keyword>
<dbReference type="Proteomes" id="UP000762676">
    <property type="component" value="Unassembled WGS sequence"/>
</dbReference>
<dbReference type="EMBL" id="BMAT01001126">
    <property type="protein sequence ID" value="GFR80240.1"/>
    <property type="molecule type" value="Genomic_DNA"/>
</dbReference>
<evidence type="ECO:0000313" key="4">
    <source>
        <dbReference type="EMBL" id="GFR80240.1"/>
    </source>
</evidence>
<evidence type="ECO:0000256" key="2">
    <source>
        <dbReference type="ARBA" id="ARBA00022737"/>
    </source>
</evidence>
<gene>
    <name evidence="4" type="ORF">ElyMa_000576400</name>
</gene>